<comment type="caution">
    <text evidence="2">The sequence shown here is derived from an EMBL/GenBank/DDBJ whole genome shotgun (WGS) entry which is preliminary data.</text>
</comment>
<keyword evidence="1" id="KW-0472">Membrane</keyword>
<name>A0ABV5CIC8_9SPHI</name>
<dbReference type="Pfam" id="PF19579">
    <property type="entry name" value="FtsL_2"/>
    <property type="match status" value="1"/>
</dbReference>
<protein>
    <submittedName>
        <fullName evidence="2">FtsL-like putative cell division protein</fullName>
    </submittedName>
</protein>
<evidence type="ECO:0000313" key="2">
    <source>
        <dbReference type="EMBL" id="MFB5946147.1"/>
    </source>
</evidence>
<gene>
    <name evidence="2" type="ORF">WKR92_09915</name>
</gene>
<proteinExistence type="predicted"/>
<reference evidence="2 3" key="1">
    <citation type="submission" date="2024-04" db="EMBL/GenBank/DDBJ databases">
        <title>Albibacterium profundi sp. nov., isolated from sediment of the Challenger Deep of Mariana Trench.</title>
        <authorList>
            <person name="Wang Y."/>
        </authorList>
    </citation>
    <scope>NUCLEOTIDE SEQUENCE [LARGE SCALE GENOMIC DNA]</scope>
    <source>
        <strain evidence="2 3">RHL897</strain>
    </source>
</reference>
<sequence>MANTYKKNEPLTEKMQQEIQDSVEEKANASEDFVRKALSVGGLSSLSIVNNLPFILFIAFLGVIYIANRHYAENTVRKISSLSKEVKVMSWEFKTLKADLMLRSTQSEVLKLVDTVGLKELVVPPRKIVIKKETDK</sequence>
<accession>A0ABV5CIC8</accession>
<keyword evidence="1" id="KW-1133">Transmembrane helix</keyword>
<evidence type="ECO:0000313" key="3">
    <source>
        <dbReference type="Proteomes" id="UP001580928"/>
    </source>
</evidence>
<keyword evidence="1" id="KW-0812">Transmembrane</keyword>
<evidence type="ECO:0000256" key="1">
    <source>
        <dbReference type="SAM" id="Phobius"/>
    </source>
</evidence>
<dbReference type="Proteomes" id="UP001580928">
    <property type="component" value="Unassembled WGS sequence"/>
</dbReference>
<keyword evidence="3" id="KW-1185">Reference proteome</keyword>
<dbReference type="EMBL" id="JBBVGT010000002">
    <property type="protein sequence ID" value="MFB5946147.1"/>
    <property type="molecule type" value="Genomic_DNA"/>
</dbReference>
<feature type="transmembrane region" description="Helical" evidence="1">
    <location>
        <begin position="48"/>
        <end position="68"/>
    </location>
</feature>
<dbReference type="RefSeq" id="WP_375557676.1">
    <property type="nucleotide sequence ID" value="NZ_JBBVGT010000002.1"/>
</dbReference>
<organism evidence="2 3">
    <name type="scientific">Albibacterium profundi</name>
    <dbReference type="NCBI Taxonomy" id="3134906"/>
    <lineage>
        <taxon>Bacteria</taxon>
        <taxon>Pseudomonadati</taxon>
        <taxon>Bacteroidota</taxon>
        <taxon>Sphingobacteriia</taxon>
        <taxon>Sphingobacteriales</taxon>
        <taxon>Sphingobacteriaceae</taxon>
        <taxon>Albibacterium</taxon>
    </lineage>
</organism>
<dbReference type="InterPro" id="IPR045755">
    <property type="entry name" value="FtsL-like"/>
</dbReference>